<dbReference type="Proteomes" id="UP000828390">
    <property type="component" value="Unassembled WGS sequence"/>
</dbReference>
<dbReference type="NCBIfam" id="NF040941">
    <property type="entry name" value="GGGWT_bact"/>
    <property type="match status" value="1"/>
</dbReference>
<protein>
    <recommendedName>
        <fullName evidence="8">Fibrinogen C-terminal domain-containing protein</fullName>
    </recommendedName>
</protein>
<dbReference type="SUPFAM" id="SSF57196">
    <property type="entry name" value="EGF/Laminin"/>
    <property type="match status" value="2"/>
</dbReference>
<dbReference type="SUPFAM" id="SSF56496">
    <property type="entry name" value="Fibrinogen C-terminal domain-like"/>
    <property type="match status" value="1"/>
</dbReference>
<dbReference type="GO" id="GO:0005509">
    <property type="term" value="F:calcium ion binding"/>
    <property type="evidence" value="ECO:0007669"/>
    <property type="project" value="InterPro"/>
</dbReference>
<feature type="disulfide bond" evidence="2">
    <location>
        <begin position="257"/>
        <end position="266"/>
    </location>
</feature>
<dbReference type="PANTHER" id="PTHR19143">
    <property type="entry name" value="FIBRINOGEN/TENASCIN/ANGIOPOEITIN"/>
    <property type="match status" value="1"/>
</dbReference>
<dbReference type="Pfam" id="PF00008">
    <property type="entry name" value="EGF"/>
    <property type="match status" value="1"/>
</dbReference>
<dbReference type="InterPro" id="IPR001881">
    <property type="entry name" value="EGF-like_Ca-bd_dom"/>
</dbReference>
<evidence type="ECO:0000313" key="6">
    <source>
        <dbReference type="EMBL" id="KAH3809446.1"/>
    </source>
</evidence>
<keyword evidence="7" id="KW-1185">Reference proteome</keyword>
<dbReference type="PANTHER" id="PTHR19143:SF394">
    <property type="entry name" value="ANGIOPOIETIN-RELATED PROTEIN 3-LIKE"/>
    <property type="match status" value="1"/>
</dbReference>
<comment type="caution">
    <text evidence="2">Lacks conserved residue(s) required for the propagation of feature annotation.</text>
</comment>
<feature type="disulfide bond" evidence="2">
    <location>
        <begin position="200"/>
        <end position="210"/>
    </location>
</feature>
<evidence type="ECO:0000259" key="4">
    <source>
        <dbReference type="PROSITE" id="PS50026"/>
    </source>
</evidence>
<dbReference type="GO" id="GO:0005615">
    <property type="term" value="C:extracellular space"/>
    <property type="evidence" value="ECO:0007669"/>
    <property type="project" value="TreeGrafter"/>
</dbReference>
<feature type="domain" description="EGF-like" evidence="4">
    <location>
        <begin position="232"/>
        <end position="267"/>
    </location>
</feature>
<dbReference type="AlphaFoldDB" id="A0A9D4G365"/>
<keyword evidence="3" id="KW-0732">Signal</keyword>
<feature type="disulfide bond" evidence="2">
    <location>
        <begin position="236"/>
        <end position="246"/>
    </location>
</feature>
<accession>A0A9D4G365</accession>
<dbReference type="Pfam" id="PF00147">
    <property type="entry name" value="Fibrinogen_C"/>
    <property type="match status" value="1"/>
</dbReference>
<evidence type="ECO:0000256" key="3">
    <source>
        <dbReference type="SAM" id="SignalP"/>
    </source>
</evidence>
<dbReference type="PROSITE" id="PS00010">
    <property type="entry name" value="ASX_HYDROXYL"/>
    <property type="match status" value="2"/>
</dbReference>
<name>A0A9D4G365_DREPO</name>
<dbReference type="SMART" id="SM00181">
    <property type="entry name" value="EGF"/>
    <property type="match status" value="2"/>
</dbReference>
<dbReference type="Gene3D" id="2.10.25.10">
    <property type="entry name" value="Laminin"/>
    <property type="match status" value="2"/>
</dbReference>
<feature type="disulfide bond" evidence="2">
    <location>
        <begin position="221"/>
        <end position="230"/>
    </location>
</feature>
<feature type="signal peptide" evidence="3">
    <location>
        <begin position="1"/>
        <end position="20"/>
    </location>
</feature>
<dbReference type="InterPro" id="IPR014716">
    <property type="entry name" value="Fibrinogen_a/b/g_C_1"/>
</dbReference>
<dbReference type="InterPro" id="IPR050373">
    <property type="entry name" value="Fibrinogen_C-term_domain"/>
</dbReference>
<dbReference type="SMART" id="SM00186">
    <property type="entry name" value="FBG"/>
    <property type="match status" value="1"/>
</dbReference>
<keyword evidence="1 2" id="KW-1015">Disulfide bond</keyword>
<dbReference type="CDD" id="cd00087">
    <property type="entry name" value="FReD"/>
    <property type="match status" value="1"/>
</dbReference>
<evidence type="ECO:0000256" key="2">
    <source>
        <dbReference type="PROSITE-ProRule" id="PRU00076"/>
    </source>
</evidence>
<keyword evidence="2" id="KW-0245">EGF-like domain</keyword>
<organism evidence="6 7">
    <name type="scientific">Dreissena polymorpha</name>
    <name type="common">Zebra mussel</name>
    <name type="synonym">Mytilus polymorpha</name>
    <dbReference type="NCBI Taxonomy" id="45954"/>
    <lineage>
        <taxon>Eukaryota</taxon>
        <taxon>Metazoa</taxon>
        <taxon>Spiralia</taxon>
        <taxon>Lophotrochozoa</taxon>
        <taxon>Mollusca</taxon>
        <taxon>Bivalvia</taxon>
        <taxon>Autobranchia</taxon>
        <taxon>Heteroconchia</taxon>
        <taxon>Euheterodonta</taxon>
        <taxon>Imparidentia</taxon>
        <taxon>Neoheterodontei</taxon>
        <taxon>Myida</taxon>
        <taxon>Dreissenoidea</taxon>
        <taxon>Dreissenidae</taxon>
        <taxon>Dreissena</taxon>
    </lineage>
</organism>
<feature type="chain" id="PRO_5039468955" description="Fibrinogen C-terminal domain-containing protein" evidence="3">
    <location>
        <begin position="21"/>
        <end position="479"/>
    </location>
</feature>
<dbReference type="SMART" id="SM00179">
    <property type="entry name" value="EGF_CA"/>
    <property type="match status" value="2"/>
</dbReference>
<sequence length="479" mass="52963">MFFSFFIVLLAGISVFSVDCLTCLHCTDIQSPRHCKYVRECQPGEVCNIHRTTNPYGDVEFDVSCVHPWACSNRSQGLQACDECCSTDLCNAAGCGLTGYPSKRGPVCFNCPAQITDGTCHRIDVCGLNEMCLINEQSEFGDTVYTSQCVGLAHCQPQTMGSSQIIGRSIYDDTRSLAETVCHKCCHDDLCNANCDVNYCASNPCGHGTCVNSRTNYTCVCDPSYTGSNCTDLNYCFLNPCEHGICVNGKTNYTCACDPSHIGRHCAEFRIQDCMDQRNLTHVSGVYSVLPAGMFQNIEVYCDMETDGGGWAVFQRRVNGSVDFYQNFLNYENGFGDVHGEFWLGLKYIHAMTANVTSELRIELETADGHLLYEVFPDFRLSAAPEYTLHIEKGHGTAGDSQGLSYSSGSRFSTYDDEHSGRCANLSHAGGWFNNCGWANLNGRYVTPGSKSFYYQAMCYGDYNNGEALKGTTMMFRRV</sequence>
<dbReference type="InterPro" id="IPR002181">
    <property type="entry name" value="Fibrinogen_a/b/g_C_dom"/>
</dbReference>
<reference evidence="6" key="1">
    <citation type="journal article" date="2019" name="bioRxiv">
        <title>The Genome of the Zebra Mussel, Dreissena polymorpha: A Resource for Invasive Species Research.</title>
        <authorList>
            <person name="McCartney M.A."/>
            <person name="Auch B."/>
            <person name="Kono T."/>
            <person name="Mallez S."/>
            <person name="Zhang Y."/>
            <person name="Obille A."/>
            <person name="Becker A."/>
            <person name="Abrahante J.E."/>
            <person name="Garbe J."/>
            <person name="Badalamenti J.P."/>
            <person name="Herman A."/>
            <person name="Mangelson H."/>
            <person name="Liachko I."/>
            <person name="Sullivan S."/>
            <person name="Sone E.D."/>
            <person name="Koren S."/>
            <person name="Silverstein K.A.T."/>
            <person name="Beckman K.B."/>
            <person name="Gohl D.M."/>
        </authorList>
    </citation>
    <scope>NUCLEOTIDE SEQUENCE</scope>
    <source>
        <strain evidence="6">Duluth1</strain>
        <tissue evidence="6">Whole animal</tissue>
    </source>
</reference>
<dbReference type="PROSITE" id="PS50026">
    <property type="entry name" value="EGF_3"/>
    <property type="match status" value="2"/>
</dbReference>
<feature type="domain" description="EGF-like" evidence="4">
    <location>
        <begin position="196"/>
        <end position="231"/>
    </location>
</feature>
<gene>
    <name evidence="6" type="ORF">DPMN_137815</name>
</gene>
<dbReference type="PROSITE" id="PS00022">
    <property type="entry name" value="EGF_1"/>
    <property type="match status" value="2"/>
</dbReference>
<dbReference type="InterPro" id="IPR000742">
    <property type="entry name" value="EGF"/>
</dbReference>
<dbReference type="InterPro" id="IPR036056">
    <property type="entry name" value="Fibrinogen-like_C"/>
</dbReference>
<comment type="caution">
    <text evidence="6">The sequence shown here is derived from an EMBL/GenBank/DDBJ whole genome shotgun (WGS) entry which is preliminary data.</text>
</comment>
<reference evidence="6" key="2">
    <citation type="submission" date="2020-11" db="EMBL/GenBank/DDBJ databases">
        <authorList>
            <person name="McCartney M.A."/>
            <person name="Auch B."/>
            <person name="Kono T."/>
            <person name="Mallez S."/>
            <person name="Becker A."/>
            <person name="Gohl D.M."/>
            <person name="Silverstein K.A.T."/>
            <person name="Koren S."/>
            <person name="Bechman K.B."/>
            <person name="Herman A."/>
            <person name="Abrahante J.E."/>
            <person name="Garbe J."/>
        </authorList>
    </citation>
    <scope>NUCLEOTIDE SEQUENCE</scope>
    <source>
        <strain evidence="6">Duluth1</strain>
        <tissue evidence="6">Whole animal</tissue>
    </source>
</reference>
<evidence type="ECO:0000313" key="7">
    <source>
        <dbReference type="Proteomes" id="UP000828390"/>
    </source>
</evidence>
<dbReference type="PROSITE" id="PS51406">
    <property type="entry name" value="FIBRINOGEN_C_2"/>
    <property type="match status" value="1"/>
</dbReference>
<proteinExistence type="predicted"/>
<dbReference type="EMBL" id="JAIWYP010000006">
    <property type="protein sequence ID" value="KAH3809446.1"/>
    <property type="molecule type" value="Genomic_DNA"/>
</dbReference>
<feature type="domain" description="Fibrinogen C-terminal" evidence="5">
    <location>
        <begin position="257"/>
        <end position="479"/>
    </location>
</feature>
<dbReference type="Gene3D" id="3.90.215.10">
    <property type="entry name" value="Gamma Fibrinogen, chain A, domain 1"/>
    <property type="match status" value="1"/>
</dbReference>
<dbReference type="OrthoDB" id="6152502at2759"/>
<evidence type="ECO:0000256" key="1">
    <source>
        <dbReference type="ARBA" id="ARBA00023157"/>
    </source>
</evidence>
<dbReference type="InterPro" id="IPR000152">
    <property type="entry name" value="EGF-type_Asp/Asn_hydroxyl_site"/>
</dbReference>
<evidence type="ECO:0000259" key="5">
    <source>
        <dbReference type="PROSITE" id="PS51406"/>
    </source>
</evidence>
<dbReference type="CDD" id="cd00054">
    <property type="entry name" value="EGF_CA"/>
    <property type="match status" value="2"/>
</dbReference>
<evidence type="ECO:0008006" key="8">
    <source>
        <dbReference type="Google" id="ProtNLM"/>
    </source>
</evidence>